<comment type="similarity">
    <text evidence="2">Belongs to the major facilitator superfamily.</text>
</comment>
<evidence type="ECO:0000256" key="8">
    <source>
        <dbReference type="SAM" id="Phobius"/>
    </source>
</evidence>
<dbReference type="PANTHER" id="PTHR43271">
    <property type="entry name" value="BLL2771 PROTEIN"/>
    <property type="match status" value="1"/>
</dbReference>
<dbReference type="PATRIC" id="fig|1353533.3.peg.3031"/>
<feature type="transmembrane region" description="Helical" evidence="8">
    <location>
        <begin position="295"/>
        <end position="314"/>
    </location>
</feature>
<feature type="transmembrane region" description="Helical" evidence="8">
    <location>
        <begin position="233"/>
        <end position="254"/>
    </location>
</feature>
<evidence type="ECO:0000256" key="1">
    <source>
        <dbReference type="ARBA" id="ARBA00004651"/>
    </source>
</evidence>
<protein>
    <submittedName>
        <fullName evidence="9">Arabinose efflux permease</fullName>
    </submittedName>
</protein>
<keyword evidence="6 8" id="KW-1133">Transmembrane helix</keyword>
<dbReference type="Proteomes" id="UP000017820">
    <property type="component" value="Unassembled WGS sequence"/>
</dbReference>
<dbReference type="Pfam" id="PF07690">
    <property type="entry name" value="MFS_1"/>
    <property type="match status" value="1"/>
</dbReference>
<evidence type="ECO:0000256" key="5">
    <source>
        <dbReference type="ARBA" id="ARBA00022692"/>
    </source>
</evidence>
<evidence type="ECO:0000313" key="10">
    <source>
        <dbReference type="Proteomes" id="UP000017820"/>
    </source>
</evidence>
<dbReference type="GO" id="GO:0005886">
    <property type="term" value="C:plasma membrane"/>
    <property type="evidence" value="ECO:0007669"/>
    <property type="project" value="UniProtKB-SubCell"/>
</dbReference>
<evidence type="ECO:0000256" key="6">
    <source>
        <dbReference type="ARBA" id="ARBA00022989"/>
    </source>
</evidence>
<evidence type="ECO:0000256" key="2">
    <source>
        <dbReference type="ARBA" id="ARBA00008335"/>
    </source>
</evidence>
<gene>
    <name evidence="9" type="ORF">PL2TA16_04085</name>
</gene>
<feature type="transmembrane region" description="Helical" evidence="8">
    <location>
        <begin position="266"/>
        <end position="288"/>
    </location>
</feature>
<feature type="transmembrane region" description="Helical" evidence="8">
    <location>
        <begin position="30"/>
        <end position="49"/>
    </location>
</feature>
<proteinExistence type="inferred from homology"/>
<organism evidence="9 10">
    <name type="scientific">Pseudoalteromonas luteoviolacea (strain 2ta16)</name>
    <dbReference type="NCBI Taxonomy" id="1353533"/>
    <lineage>
        <taxon>Bacteria</taxon>
        <taxon>Pseudomonadati</taxon>
        <taxon>Pseudomonadota</taxon>
        <taxon>Gammaproteobacteria</taxon>
        <taxon>Alteromonadales</taxon>
        <taxon>Pseudoalteromonadaceae</taxon>
        <taxon>Pseudoalteromonas</taxon>
    </lineage>
</organism>
<keyword evidence="5 8" id="KW-0812">Transmembrane</keyword>
<dbReference type="InterPro" id="IPR036259">
    <property type="entry name" value="MFS_trans_sf"/>
</dbReference>
<keyword evidence="4" id="KW-1003">Cell membrane</keyword>
<dbReference type="PANTHER" id="PTHR43271:SF1">
    <property type="entry name" value="INNER MEMBRANE TRANSPORT PROTEIN YNFM"/>
    <property type="match status" value="1"/>
</dbReference>
<evidence type="ECO:0000256" key="7">
    <source>
        <dbReference type="ARBA" id="ARBA00023136"/>
    </source>
</evidence>
<name>V4HPZ6_PSEL2</name>
<feature type="transmembrane region" description="Helical" evidence="8">
    <location>
        <begin position="320"/>
        <end position="342"/>
    </location>
</feature>
<feature type="transmembrane region" description="Helical" evidence="8">
    <location>
        <begin position="157"/>
        <end position="175"/>
    </location>
</feature>
<evidence type="ECO:0000256" key="3">
    <source>
        <dbReference type="ARBA" id="ARBA00022448"/>
    </source>
</evidence>
<feature type="transmembrane region" description="Helical" evidence="8">
    <location>
        <begin position="127"/>
        <end position="145"/>
    </location>
</feature>
<reference evidence="9 10" key="1">
    <citation type="submission" date="2013-07" db="EMBL/GenBank/DDBJ databases">
        <title>Draft genome sequence of Pseudoalteromonas luteoviolacea 2ta16.</title>
        <authorList>
            <person name="Allen E.E."/>
            <person name="Azam F."/>
            <person name="Podell S."/>
        </authorList>
    </citation>
    <scope>NUCLEOTIDE SEQUENCE [LARGE SCALE GENOMIC DNA]</scope>
    <source>
        <strain evidence="9 10">2ta16</strain>
    </source>
</reference>
<dbReference type="Gene3D" id="1.20.1250.20">
    <property type="entry name" value="MFS general substrate transporter like domains"/>
    <property type="match status" value="1"/>
</dbReference>
<feature type="transmembrane region" description="Helical" evidence="8">
    <location>
        <begin position="97"/>
        <end position="115"/>
    </location>
</feature>
<dbReference type="SUPFAM" id="SSF103473">
    <property type="entry name" value="MFS general substrate transporter"/>
    <property type="match status" value="1"/>
</dbReference>
<evidence type="ECO:0000313" key="9">
    <source>
        <dbReference type="EMBL" id="ESP92885.1"/>
    </source>
</evidence>
<feature type="transmembrane region" description="Helical" evidence="8">
    <location>
        <begin position="181"/>
        <end position="202"/>
    </location>
</feature>
<comment type="caution">
    <text evidence="9">The sequence shown here is derived from an EMBL/GenBank/DDBJ whole genome shotgun (WGS) entry which is preliminary data.</text>
</comment>
<feature type="transmembrane region" description="Helical" evidence="8">
    <location>
        <begin position="381"/>
        <end position="400"/>
    </location>
</feature>
<accession>V4HPZ6</accession>
<dbReference type="AlphaFoldDB" id="V4HPZ6"/>
<comment type="subcellular location">
    <subcellularLocation>
        <location evidence="1">Cell membrane</location>
        <topology evidence="1">Multi-pass membrane protein</topology>
    </subcellularLocation>
</comment>
<dbReference type="EMBL" id="AUSV01000044">
    <property type="protein sequence ID" value="ESP92885.1"/>
    <property type="molecule type" value="Genomic_DNA"/>
</dbReference>
<keyword evidence="7 8" id="KW-0472">Membrane</keyword>
<sequence>MMYNKFLLLFREKDPSIVDNNKVHSSLRNYMPIFHLLLCSVVIFFVLYAPQPMLAQFAEYFAITPAKAGLLMTVTMLPLAVAPIFYGLVLTRFCKLIVLRNTMIALALCCTVIGLTGQFELFLTMRFIEGLLLPAALTSMTGYIGQTWQGQCLRKNMTWYVGSTIAGGYLGRALAANFATWWGFESFYLFNAFLLLMLALVIKPAYKKTTTQPPLTSPKAYLKPLKSAKLLRLYGAVFCMFYCFSALLNYLPFILSNEYQIKDPKLIAWVYSGYLVGALISMVTPLLSKLTHNNWQILTTLFAIYSMTLLAMQWNSLSLFVAMFTLFCACMFMIHASAAPLANELSTANASITNGAYVSFYYCGGALGTFVPGFIYQIYGLAIFLLSLLFVCIFGGYLVMQNQRTGSETQCGV</sequence>
<feature type="transmembrane region" description="Helical" evidence="8">
    <location>
        <begin position="354"/>
        <end position="375"/>
    </location>
</feature>
<evidence type="ECO:0000256" key="4">
    <source>
        <dbReference type="ARBA" id="ARBA00022475"/>
    </source>
</evidence>
<dbReference type="CDD" id="cd17324">
    <property type="entry name" value="MFS_NepI_like"/>
    <property type="match status" value="1"/>
</dbReference>
<keyword evidence="3" id="KW-0813">Transport</keyword>
<dbReference type="GO" id="GO:0022857">
    <property type="term" value="F:transmembrane transporter activity"/>
    <property type="evidence" value="ECO:0007669"/>
    <property type="project" value="InterPro"/>
</dbReference>
<feature type="transmembrane region" description="Helical" evidence="8">
    <location>
        <begin position="69"/>
        <end position="90"/>
    </location>
</feature>
<dbReference type="InterPro" id="IPR011701">
    <property type="entry name" value="MFS"/>
</dbReference>